<accession>A0AB33WL71</accession>
<gene>
    <name evidence="1" type="ORF">PchlO6_2100</name>
</gene>
<evidence type="ECO:0000313" key="1">
    <source>
        <dbReference type="EMBL" id="EIM13825.1"/>
    </source>
</evidence>
<reference evidence="1 2" key="1">
    <citation type="journal article" date="2012" name="PLoS Genet.">
        <title>Comparative Genomics of Plant-Associated Pseudomonas spp.: Insights into Diversity and Inheritance of Traits Involved in Multitrophic Interactions.</title>
        <authorList>
            <person name="Loper J.E."/>
            <person name="Hassan K.A."/>
            <person name="Mavrodi D.V."/>
            <person name="Davis E.W.II."/>
            <person name="Lim C.K."/>
            <person name="Shaffer B.T."/>
            <person name="Elbourne L.D."/>
            <person name="Stockwell V.O."/>
            <person name="Hartney S.L."/>
            <person name="Breakwell K."/>
            <person name="Henkels M.D."/>
            <person name="Tetu S.G."/>
            <person name="Rangel L.I."/>
            <person name="Kidarsa T.A."/>
            <person name="Wilson N.L."/>
            <person name="van de Mortel J.E."/>
            <person name="Song C."/>
            <person name="Blumhagen R."/>
            <person name="Radune D."/>
            <person name="Hostetler J.B."/>
            <person name="Brinkac L.M."/>
            <person name="Durkin A.S."/>
            <person name="Kluepfel D.A."/>
            <person name="Wechter W.P."/>
            <person name="Anderson A.J."/>
            <person name="Kim Y.C."/>
            <person name="Pierson L.S.III."/>
            <person name="Pierson E.A."/>
            <person name="Lindow S.E."/>
            <person name="Kobayashi D.Y."/>
            <person name="Raaijmakers J.M."/>
            <person name="Weller D.M."/>
            <person name="Thomashow L.S."/>
            <person name="Allen A.E."/>
            <person name="Paulsen I.T."/>
        </authorList>
    </citation>
    <scope>NUCLEOTIDE SEQUENCE [LARGE SCALE GENOMIC DNA]</scope>
    <source>
        <strain evidence="1 2">O6</strain>
    </source>
</reference>
<organism evidence="1 2">
    <name type="scientific">Pseudomonas chlororaphis O6</name>
    <dbReference type="NCBI Taxonomy" id="1037915"/>
    <lineage>
        <taxon>Bacteria</taxon>
        <taxon>Pseudomonadati</taxon>
        <taxon>Pseudomonadota</taxon>
        <taxon>Gammaproteobacteria</taxon>
        <taxon>Pseudomonadales</taxon>
        <taxon>Pseudomonadaceae</taxon>
        <taxon>Pseudomonas</taxon>
    </lineage>
</organism>
<comment type="caution">
    <text evidence="1">The sequence shown here is derived from an EMBL/GenBank/DDBJ whole genome shotgun (WGS) entry which is preliminary data.</text>
</comment>
<evidence type="ECO:0000313" key="2">
    <source>
        <dbReference type="Proteomes" id="UP000003790"/>
    </source>
</evidence>
<dbReference type="AlphaFoldDB" id="A0AB33WL71"/>
<dbReference type="Proteomes" id="UP000003790">
    <property type="component" value="Chromosome"/>
</dbReference>
<protein>
    <recommendedName>
        <fullName evidence="3">Phage protein</fullName>
    </recommendedName>
</protein>
<dbReference type="RefSeq" id="WP_009047996.1">
    <property type="nucleotide sequence ID" value="NZ_CM001490.1"/>
</dbReference>
<name>A0AB33WL71_9PSED</name>
<evidence type="ECO:0008006" key="3">
    <source>
        <dbReference type="Google" id="ProtNLM"/>
    </source>
</evidence>
<proteinExistence type="predicted"/>
<sequence>MPTENKPAEPFQREDRYIVIKRSDLDKMSPLDRDVALSNLEHVAALLFGWNAPERKCLVIESDWPEYEPAWQMVERRMTGQTPVTAAEELDAVLHWRGKHAQVIRERAALQADLDARDQRVDELEGLLRLARQFVVNGIDLGYIKMPDVDTPDPAHDLVPKIDAALNPTPKPHTCCGSCPACTIGAKP</sequence>
<dbReference type="EMBL" id="AHOT01000027">
    <property type="protein sequence ID" value="EIM13825.1"/>
    <property type="molecule type" value="Genomic_DNA"/>
</dbReference>